<gene>
    <name evidence="2" type="ORF">IEO70_12305</name>
</gene>
<dbReference type="AlphaFoldDB" id="A0A927HAW5"/>
<evidence type="ECO:0000313" key="3">
    <source>
        <dbReference type="Proteomes" id="UP000602076"/>
    </source>
</evidence>
<dbReference type="Pfam" id="PF09997">
    <property type="entry name" value="DUF2238"/>
    <property type="match status" value="1"/>
</dbReference>
<dbReference type="EMBL" id="JACXSI010000028">
    <property type="protein sequence ID" value="MBD3109130.1"/>
    <property type="molecule type" value="Genomic_DNA"/>
</dbReference>
<feature type="transmembrane region" description="Helical" evidence="1">
    <location>
        <begin position="162"/>
        <end position="182"/>
    </location>
</feature>
<name>A0A927HAW5_9BACI</name>
<evidence type="ECO:0000256" key="1">
    <source>
        <dbReference type="SAM" id="Phobius"/>
    </source>
</evidence>
<evidence type="ECO:0008006" key="4">
    <source>
        <dbReference type="Google" id="ProtNLM"/>
    </source>
</evidence>
<proteinExistence type="predicted"/>
<accession>A0A927HAW5</accession>
<sequence length="192" mass="21286">MHKITERITWLAVTAVISGWSIFMYVDGRSTKGFMGILTIAALLAVGFWQMKAQKPFPSLFAVMTYIFIFISVGLGTFGGGYSIHHFDDFLHVSSGIWIGYGAWIVLCLLVEEELKDKLPSAFVALYLVAVALAVAGTWELLEFAGDKLLHFTAQGRDPDDTMFDMIDGLIGGTIFTIFFVVKRRASTKLVE</sequence>
<feature type="transmembrane region" description="Helical" evidence="1">
    <location>
        <begin position="32"/>
        <end position="49"/>
    </location>
</feature>
<dbReference type="InterPro" id="IPR014509">
    <property type="entry name" value="YjdF-like"/>
</dbReference>
<dbReference type="Proteomes" id="UP000602076">
    <property type="component" value="Unassembled WGS sequence"/>
</dbReference>
<feature type="transmembrane region" description="Helical" evidence="1">
    <location>
        <begin position="61"/>
        <end position="84"/>
    </location>
</feature>
<feature type="transmembrane region" description="Helical" evidence="1">
    <location>
        <begin position="7"/>
        <end position="26"/>
    </location>
</feature>
<organism evidence="2 3">
    <name type="scientific">Peribacillus faecalis</name>
    <dbReference type="NCBI Taxonomy" id="2772559"/>
    <lineage>
        <taxon>Bacteria</taxon>
        <taxon>Bacillati</taxon>
        <taxon>Bacillota</taxon>
        <taxon>Bacilli</taxon>
        <taxon>Bacillales</taxon>
        <taxon>Bacillaceae</taxon>
        <taxon>Peribacillus</taxon>
    </lineage>
</organism>
<evidence type="ECO:0000313" key="2">
    <source>
        <dbReference type="EMBL" id="MBD3109130.1"/>
    </source>
</evidence>
<reference evidence="2" key="1">
    <citation type="submission" date="2020-09" db="EMBL/GenBank/DDBJ databases">
        <title>Bacillus faecalis sp. nov., a moderately halophilic bacterium isolated from cow faeces.</title>
        <authorList>
            <person name="Jiang L."/>
            <person name="Lee J."/>
        </authorList>
    </citation>
    <scope>NUCLEOTIDE SEQUENCE</scope>
    <source>
        <strain evidence="2">AGMB 02131</strain>
    </source>
</reference>
<comment type="caution">
    <text evidence="2">The sequence shown here is derived from an EMBL/GenBank/DDBJ whole genome shotgun (WGS) entry which is preliminary data.</text>
</comment>
<dbReference type="RefSeq" id="WP_190998670.1">
    <property type="nucleotide sequence ID" value="NZ_JACXSI010000028.1"/>
</dbReference>
<keyword evidence="1" id="KW-0472">Membrane</keyword>
<keyword evidence="1" id="KW-1133">Transmembrane helix</keyword>
<feature type="transmembrane region" description="Helical" evidence="1">
    <location>
        <begin position="123"/>
        <end position="142"/>
    </location>
</feature>
<feature type="transmembrane region" description="Helical" evidence="1">
    <location>
        <begin position="90"/>
        <end position="111"/>
    </location>
</feature>
<protein>
    <recommendedName>
        <fullName evidence="4">Membrane-spanning protein</fullName>
    </recommendedName>
</protein>
<keyword evidence="1" id="KW-0812">Transmembrane</keyword>
<keyword evidence="3" id="KW-1185">Reference proteome</keyword>